<dbReference type="InterPro" id="IPR027546">
    <property type="entry name" value="Sirtuin_class_III"/>
</dbReference>
<sequence>MAKKQKIVVLTGAGMSAESGLKTFRDSNGLWEGYDVMEVASPQGFARNPELVLEFYNQRRRQLLEVSPNAGHNALVQLEAHYDVSVVTQNVDNLHEQAGSSHVVHLHGELLKVRSTINENYVLDWKQDLVLGDLDEQGHQLRPHIVWFGEMVPMLQTAAYITQQADILIIIGTSMQVYPAASLIHYVNTGTPIYFVDPKPSVNPMDFQNLTIISSTAAEGVPSLVSELSGKAL</sequence>
<evidence type="ECO:0000313" key="7">
    <source>
        <dbReference type="Proteomes" id="UP000291981"/>
    </source>
</evidence>
<dbReference type="PANTHER" id="PTHR11085">
    <property type="entry name" value="NAD-DEPENDENT PROTEIN DEACYLASE SIRTUIN-5, MITOCHONDRIAL-RELATED"/>
    <property type="match status" value="1"/>
</dbReference>
<feature type="binding site" evidence="3">
    <location>
        <begin position="89"/>
        <end position="92"/>
    </location>
    <ligand>
        <name>NAD(+)</name>
        <dbReference type="ChEBI" id="CHEBI:57540"/>
    </ligand>
</feature>
<evidence type="ECO:0000313" key="6">
    <source>
        <dbReference type="EMBL" id="TAI49131.1"/>
    </source>
</evidence>
<dbReference type="AlphaFoldDB" id="A0A4Q8QFC8"/>
<dbReference type="Proteomes" id="UP000291981">
    <property type="component" value="Unassembled WGS sequence"/>
</dbReference>
<keyword evidence="2 3" id="KW-0520">NAD</keyword>
<comment type="domain">
    <text evidence="3">2 residues (Tyr-56 and Arg-59) present in a large hydrophobic pocket are probably involved in substrate specificity. They are important for desuccinylation activity, but dispensable for deacetylation activity.</text>
</comment>
<feature type="binding site" evidence="3">
    <location>
        <begin position="12"/>
        <end position="31"/>
    </location>
    <ligand>
        <name>NAD(+)</name>
        <dbReference type="ChEBI" id="CHEBI:57540"/>
    </ligand>
</feature>
<dbReference type="GO" id="GO:0036055">
    <property type="term" value="F:protein-succinyllysine desuccinylase activity"/>
    <property type="evidence" value="ECO:0007669"/>
    <property type="project" value="UniProtKB-UniRule"/>
</dbReference>
<dbReference type="EMBL" id="SGIU01000001">
    <property type="protein sequence ID" value="TAI49131.1"/>
    <property type="molecule type" value="Genomic_DNA"/>
</dbReference>
<evidence type="ECO:0000256" key="3">
    <source>
        <dbReference type="HAMAP-Rule" id="MF_01121"/>
    </source>
</evidence>
<comment type="catalytic activity">
    <reaction evidence="3">
        <text>N(6)-acetyl-L-lysyl-[protein] + NAD(+) + H2O = 2''-O-acetyl-ADP-D-ribose + nicotinamide + L-lysyl-[protein]</text>
        <dbReference type="Rhea" id="RHEA:43636"/>
        <dbReference type="Rhea" id="RHEA-COMP:9752"/>
        <dbReference type="Rhea" id="RHEA-COMP:10731"/>
        <dbReference type="ChEBI" id="CHEBI:15377"/>
        <dbReference type="ChEBI" id="CHEBI:17154"/>
        <dbReference type="ChEBI" id="CHEBI:29969"/>
        <dbReference type="ChEBI" id="CHEBI:57540"/>
        <dbReference type="ChEBI" id="CHEBI:61930"/>
        <dbReference type="ChEBI" id="CHEBI:83767"/>
        <dbReference type="EC" id="2.3.1.286"/>
    </reaction>
</comment>
<evidence type="ECO:0000256" key="4">
    <source>
        <dbReference type="PROSITE-ProRule" id="PRU00236"/>
    </source>
</evidence>
<dbReference type="InterPro" id="IPR026590">
    <property type="entry name" value="Ssirtuin_cat_dom"/>
</dbReference>
<feature type="binding site" evidence="3">
    <location>
        <position position="56"/>
    </location>
    <ligand>
        <name>substrate</name>
    </ligand>
</feature>
<accession>A0A4Q8QFC8</accession>
<keyword evidence="7" id="KW-1185">Reference proteome</keyword>
<evidence type="ECO:0000256" key="2">
    <source>
        <dbReference type="ARBA" id="ARBA00023027"/>
    </source>
</evidence>
<dbReference type="PROSITE" id="PS50305">
    <property type="entry name" value="SIRTUIN"/>
    <property type="match status" value="1"/>
</dbReference>
<dbReference type="InterPro" id="IPR026591">
    <property type="entry name" value="Sirtuin_cat_small_dom_sf"/>
</dbReference>
<dbReference type="Pfam" id="PF02146">
    <property type="entry name" value="SIR2"/>
    <property type="match status" value="1"/>
</dbReference>
<feature type="domain" description="Deacetylase sirtuin-type" evidence="5">
    <location>
        <begin position="1"/>
        <end position="231"/>
    </location>
</feature>
<proteinExistence type="inferred from homology"/>
<feature type="binding site" evidence="3">
    <location>
        <position position="217"/>
    </location>
    <ligand>
        <name>NAD(+)</name>
        <dbReference type="ChEBI" id="CHEBI:57540"/>
    </ligand>
</feature>
<dbReference type="GO" id="GO:0036054">
    <property type="term" value="F:protein-malonyllysine demalonylase activity"/>
    <property type="evidence" value="ECO:0007669"/>
    <property type="project" value="InterPro"/>
</dbReference>
<dbReference type="GO" id="GO:0017136">
    <property type="term" value="F:histone deacetylase activity, NAD-dependent"/>
    <property type="evidence" value="ECO:0007669"/>
    <property type="project" value="TreeGrafter"/>
</dbReference>
<dbReference type="CDD" id="cd01412">
    <property type="entry name" value="SIRT5_Af1_CobB"/>
    <property type="match status" value="1"/>
</dbReference>
<comment type="caution">
    <text evidence="6">The sequence shown here is derived from an EMBL/GenBank/DDBJ whole genome shotgun (WGS) entry which is preliminary data.</text>
</comment>
<gene>
    <name evidence="3" type="primary">cobB</name>
    <name evidence="6" type="ORF">EW142_04870</name>
</gene>
<name>A0A4Q8QFC8_9FLAO</name>
<dbReference type="GO" id="GO:0070403">
    <property type="term" value="F:NAD+ binding"/>
    <property type="evidence" value="ECO:0007669"/>
    <property type="project" value="UniProtKB-UniRule"/>
</dbReference>
<reference evidence="6 7" key="1">
    <citation type="submission" date="2019-02" db="EMBL/GenBank/DDBJ databases">
        <title>Draft genome sequence of Muricauda sp. 176CP4-71.</title>
        <authorList>
            <person name="Park J.-S."/>
        </authorList>
    </citation>
    <scope>NUCLEOTIDE SEQUENCE [LARGE SCALE GENOMIC DNA]</scope>
    <source>
        <strain evidence="6 7">176CP4-71</strain>
    </source>
</reference>
<dbReference type="PANTHER" id="PTHR11085:SF4">
    <property type="entry name" value="NAD-DEPENDENT PROTEIN DEACYLASE"/>
    <property type="match status" value="1"/>
</dbReference>
<dbReference type="Gene3D" id="3.40.50.1220">
    <property type="entry name" value="TPP-binding domain"/>
    <property type="match status" value="1"/>
</dbReference>
<dbReference type="InterPro" id="IPR029035">
    <property type="entry name" value="DHS-like_NAD/FAD-binding_dom"/>
</dbReference>
<keyword evidence="3" id="KW-0963">Cytoplasm</keyword>
<dbReference type="OrthoDB" id="9800582at2"/>
<feature type="active site" description="Proton acceptor" evidence="3">
    <location>
        <position position="107"/>
    </location>
</feature>
<dbReference type="HAMAP" id="MF_01121">
    <property type="entry name" value="Sirtuin_ClassIII"/>
    <property type="match status" value="1"/>
</dbReference>
<evidence type="ECO:0000259" key="5">
    <source>
        <dbReference type="PROSITE" id="PS50305"/>
    </source>
</evidence>
<feature type="binding site" evidence="3">
    <location>
        <begin position="172"/>
        <end position="174"/>
    </location>
    <ligand>
        <name>NAD(+)</name>
        <dbReference type="ChEBI" id="CHEBI:57540"/>
    </ligand>
</feature>
<comment type="catalytic activity">
    <reaction evidence="3">
        <text>N(6)-succinyl-L-lysyl-[protein] + NAD(+) + H2O = 2''-O-succinyl-ADP-D-ribose + nicotinamide + L-lysyl-[protein]</text>
        <dbReference type="Rhea" id="RHEA:47668"/>
        <dbReference type="Rhea" id="RHEA-COMP:9752"/>
        <dbReference type="Rhea" id="RHEA-COMP:11877"/>
        <dbReference type="ChEBI" id="CHEBI:15377"/>
        <dbReference type="ChEBI" id="CHEBI:17154"/>
        <dbReference type="ChEBI" id="CHEBI:29969"/>
        <dbReference type="ChEBI" id="CHEBI:57540"/>
        <dbReference type="ChEBI" id="CHEBI:87830"/>
        <dbReference type="ChEBI" id="CHEBI:87832"/>
    </reaction>
</comment>
<dbReference type="InterPro" id="IPR050134">
    <property type="entry name" value="NAD-dep_sirtuin_deacylases"/>
</dbReference>
<comment type="subcellular location">
    <subcellularLocation>
        <location evidence="3">Cytoplasm</location>
    </subcellularLocation>
</comment>
<comment type="caution">
    <text evidence="3 4">Lacks conserved residue(s) required for the propagation of feature annotation.</text>
</comment>
<dbReference type="EC" id="2.3.1.286" evidence="3"/>
<dbReference type="GO" id="GO:0005737">
    <property type="term" value="C:cytoplasm"/>
    <property type="evidence" value="ECO:0007669"/>
    <property type="project" value="UniProtKB-SubCell"/>
</dbReference>
<dbReference type="InterPro" id="IPR003000">
    <property type="entry name" value="Sirtuin"/>
</dbReference>
<comment type="similarity">
    <text evidence="3">Belongs to the sirtuin family. Class III subfamily.</text>
</comment>
<comment type="function">
    <text evidence="3">NAD-dependent lysine deacetylase and desuccinylase that specifically removes acetyl and succinyl groups on target proteins. Modulates the activities of several proteins which are inactive in their acylated form.</text>
</comment>
<dbReference type="RefSeq" id="WP_130610452.1">
    <property type="nucleotide sequence ID" value="NZ_SGIU01000001.1"/>
</dbReference>
<dbReference type="Gene3D" id="3.30.1600.10">
    <property type="entry name" value="SIR2/SIRT2 'Small Domain"/>
    <property type="match status" value="1"/>
</dbReference>
<dbReference type="SUPFAM" id="SSF52467">
    <property type="entry name" value="DHS-like NAD/FAD-binding domain"/>
    <property type="match status" value="1"/>
</dbReference>
<protein>
    <recommendedName>
        <fullName evidence="3">NAD-dependent protein deacylase</fullName>
        <ecNumber evidence="3">2.3.1.286</ecNumber>
    </recommendedName>
    <alternativeName>
        <fullName evidence="3">Regulatory protein SIR2 homolog</fullName>
    </alternativeName>
</protein>
<evidence type="ECO:0000256" key="1">
    <source>
        <dbReference type="ARBA" id="ARBA00022679"/>
    </source>
</evidence>
<organism evidence="6 7">
    <name type="scientific">Flagellimonas allohymeniacidonis</name>
    <dbReference type="NCBI Taxonomy" id="2517819"/>
    <lineage>
        <taxon>Bacteria</taxon>
        <taxon>Pseudomonadati</taxon>
        <taxon>Bacteroidota</taxon>
        <taxon>Flavobacteriia</taxon>
        <taxon>Flavobacteriales</taxon>
        <taxon>Flavobacteriaceae</taxon>
        <taxon>Flagellimonas</taxon>
    </lineage>
</organism>
<feature type="binding site" evidence="3">
    <location>
        <position position="59"/>
    </location>
    <ligand>
        <name>substrate</name>
    </ligand>
</feature>
<keyword evidence="1" id="KW-0808">Transferase</keyword>